<comment type="subcellular location">
    <subcellularLocation>
        <location evidence="1">Cytoplasm</location>
    </subcellularLocation>
</comment>
<dbReference type="PROSITE" id="PS51096">
    <property type="entry name" value="PTS_EIIA_TYPE_4"/>
    <property type="match status" value="1"/>
</dbReference>
<dbReference type="InterPro" id="IPR036662">
    <property type="entry name" value="PTS_EIIA_man-typ_sf"/>
</dbReference>
<evidence type="ECO:0000313" key="8">
    <source>
        <dbReference type="EMBL" id="PYD57070.1"/>
    </source>
</evidence>
<dbReference type="SUPFAM" id="SSF53062">
    <property type="entry name" value="PTS system fructose IIA component-like"/>
    <property type="match status" value="1"/>
</dbReference>
<protein>
    <submittedName>
        <fullName evidence="8">PTS fructose transporter subunit IIA</fullName>
    </submittedName>
</protein>
<dbReference type="AlphaFoldDB" id="A0A318Q2T8"/>
<keyword evidence="9" id="KW-1185">Reference proteome</keyword>
<reference evidence="8 9" key="1">
    <citation type="submission" date="2017-07" db="EMBL/GenBank/DDBJ databases">
        <title>A draft genome sequence of Komagataeibacter xylinus LMG 1515.</title>
        <authorList>
            <person name="Skraban J."/>
            <person name="Cleenwerck I."/>
            <person name="Vandamme P."/>
            <person name="Trcek J."/>
        </authorList>
    </citation>
    <scope>NUCLEOTIDE SEQUENCE [LARGE SCALE GENOMIC DNA]</scope>
    <source>
        <strain evidence="8 9">LMG 1515</strain>
    </source>
</reference>
<dbReference type="OrthoDB" id="9794368at2"/>
<dbReference type="Proteomes" id="UP000248257">
    <property type="component" value="Unassembled WGS sequence"/>
</dbReference>
<keyword evidence="3" id="KW-0963">Cytoplasm</keyword>
<keyword evidence="4" id="KW-0762">Sugar transport</keyword>
<keyword evidence="2" id="KW-0813">Transport</keyword>
<dbReference type="PANTHER" id="PTHR33799:SF1">
    <property type="entry name" value="PTS SYSTEM MANNOSE-SPECIFIC EIIAB COMPONENT-RELATED"/>
    <property type="match status" value="1"/>
</dbReference>
<evidence type="ECO:0000256" key="7">
    <source>
        <dbReference type="ARBA" id="ARBA00022777"/>
    </source>
</evidence>
<dbReference type="InterPro" id="IPR051471">
    <property type="entry name" value="Bacterial_PTS_sugar_comp"/>
</dbReference>
<dbReference type="EMBL" id="NKUC01000012">
    <property type="protein sequence ID" value="PYD57070.1"/>
    <property type="molecule type" value="Genomic_DNA"/>
</dbReference>
<evidence type="ECO:0000256" key="1">
    <source>
        <dbReference type="ARBA" id="ARBA00004496"/>
    </source>
</evidence>
<dbReference type="GO" id="GO:0005737">
    <property type="term" value="C:cytoplasm"/>
    <property type="evidence" value="ECO:0007669"/>
    <property type="project" value="UniProtKB-SubCell"/>
</dbReference>
<dbReference type="Gene3D" id="3.40.50.510">
    <property type="entry name" value="Phosphotransferase system, mannose-type IIA component"/>
    <property type="match status" value="1"/>
</dbReference>
<sequence>MIGLVFVMHGVLGETLKAELEHVVGPQAQATVFNVTAASLPGTCHAALRQAIDSVDSGQGVILLTDMFGSTPSNVAISVLETNRVEVLAGVNMPMLVKLAQMRGQADMQDCLRGAEEAGRRYISVASHLPAACLSGVGACAGEAADSVVGHGG</sequence>
<dbReference type="PANTHER" id="PTHR33799">
    <property type="entry name" value="PTS PERMEASE-RELATED-RELATED"/>
    <property type="match status" value="1"/>
</dbReference>
<evidence type="ECO:0000256" key="4">
    <source>
        <dbReference type="ARBA" id="ARBA00022597"/>
    </source>
</evidence>
<keyword evidence="5" id="KW-0808">Transferase</keyword>
<dbReference type="GO" id="GO:0016301">
    <property type="term" value="F:kinase activity"/>
    <property type="evidence" value="ECO:0007669"/>
    <property type="project" value="UniProtKB-KW"/>
</dbReference>
<keyword evidence="7" id="KW-0418">Kinase</keyword>
<dbReference type="Pfam" id="PF03610">
    <property type="entry name" value="EIIA-man"/>
    <property type="match status" value="1"/>
</dbReference>
<evidence type="ECO:0000313" key="9">
    <source>
        <dbReference type="Proteomes" id="UP000248257"/>
    </source>
</evidence>
<accession>A0A318Q2T8</accession>
<dbReference type="GO" id="GO:0009401">
    <property type="term" value="P:phosphoenolpyruvate-dependent sugar phosphotransferase system"/>
    <property type="evidence" value="ECO:0007669"/>
    <property type="project" value="UniProtKB-KW"/>
</dbReference>
<dbReference type="RefSeq" id="WP_061276716.1">
    <property type="nucleotide sequence ID" value="NZ_CBCRXN010000029.1"/>
</dbReference>
<name>A0A318Q2T8_KOMXY</name>
<dbReference type="GO" id="GO:0016020">
    <property type="term" value="C:membrane"/>
    <property type="evidence" value="ECO:0007669"/>
    <property type="project" value="InterPro"/>
</dbReference>
<evidence type="ECO:0000256" key="6">
    <source>
        <dbReference type="ARBA" id="ARBA00022683"/>
    </source>
</evidence>
<proteinExistence type="predicted"/>
<dbReference type="InterPro" id="IPR033887">
    <property type="entry name" value="PTS_IIA_man"/>
</dbReference>
<dbReference type="CDD" id="cd00006">
    <property type="entry name" value="PTS_IIA_man"/>
    <property type="match status" value="1"/>
</dbReference>
<gene>
    <name evidence="8" type="ORF">CFR75_07445</name>
</gene>
<dbReference type="InterPro" id="IPR004701">
    <property type="entry name" value="PTS_EIIA_man-typ"/>
</dbReference>
<comment type="caution">
    <text evidence="8">The sequence shown here is derived from an EMBL/GenBank/DDBJ whole genome shotgun (WGS) entry which is preliminary data.</text>
</comment>
<evidence type="ECO:0000256" key="3">
    <source>
        <dbReference type="ARBA" id="ARBA00022490"/>
    </source>
</evidence>
<evidence type="ECO:0000256" key="2">
    <source>
        <dbReference type="ARBA" id="ARBA00022448"/>
    </source>
</evidence>
<organism evidence="8 9">
    <name type="scientific">Komagataeibacter xylinus</name>
    <name type="common">Gluconacetobacter xylinus</name>
    <dbReference type="NCBI Taxonomy" id="28448"/>
    <lineage>
        <taxon>Bacteria</taxon>
        <taxon>Pseudomonadati</taxon>
        <taxon>Pseudomonadota</taxon>
        <taxon>Alphaproteobacteria</taxon>
        <taxon>Acetobacterales</taxon>
        <taxon>Acetobacteraceae</taxon>
        <taxon>Komagataeibacter</taxon>
    </lineage>
</organism>
<evidence type="ECO:0000256" key="5">
    <source>
        <dbReference type="ARBA" id="ARBA00022679"/>
    </source>
</evidence>
<dbReference type="STRING" id="1220579.GCA_001571345_03293"/>
<keyword evidence="6" id="KW-0598">Phosphotransferase system</keyword>